<organism evidence="6 7">
    <name type="scientific">Callipepla squamata</name>
    <name type="common">Scaled quail</name>
    <dbReference type="NCBI Taxonomy" id="9009"/>
    <lineage>
        <taxon>Eukaryota</taxon>
        <taxon>Metazoa</taxon>
        <taxon>Chordata</taxon>
        <taxon>Craniata</taxon>
        <taxon>Vertebrata</taxon>
        <taxon>Euteleostomi</taxon>
        <taxon>Archelosauria</taxon>
        <taxon>Archosauria</taxon>
        <taxon>Dinosauria</taxon>
        <taxon>Saurischia</taxon>
        <taxon>Theropoda</taxon>
        <taxon>Coelurosauria</taxon>
        <taxon>Aves</taxon>
        <taxon>Neognathae</taxon>
        <taxon>Galloanserae</taxon>
        <taxon>Galliformes</taxon>
        <taxon>Odontophoridae</taxon>
        <taxon>Callipepla</taxon>
    </lineage>
</organism>
<feature type="active site" description="Charge relay system" evidence="3">
    <location>
        <position position="405"/>
    </location>
</feature>
<protein>
    <recommendedName>
        <fullName evidence="8">BAAT/Acyl-CoA thioester hydrolase C-terminal domain-containing protein</fullName>
    </recommendedName>
</protein>
<dbReference type="OrthoDB" id="6347013at2759"/>
<comment type="similarity">
    <text evidence="1">Belongs to the C/M/P thioester hydrolase family.</text>
</comment>
<proteinExistence type="inferred from homology"/>
<accession>A0A226N728</accession>
<dbReference type="SUPFAM" id="SSF53474">
    <property type="entry name" value="alpha/beta-Hydrolases"/>
    <property type="match status" value="1"/>
</dbReference>
<evidence type="ECO:0000313" key="6">
    <source>
        <dbReference type="EMBL" id="OXB63351.1"/>
    </source>
</evidence>
<reference evidence="6 7" key="1">
    <citation type="submission" date="2016-07" db="EMBL/GenBank/DDBJ databases">
        <title>Disparate Historic Effective Population Sizes Predicted by Modern Levels of Genome Diversity for the Scaled Quail (Callipepla squamata) and the Northern Bobwhite (Colinus virginianus): Inferences from First and Second Generation Draft Genome Assemblies for Sympatric New World Quail.</title>
        <authorList>
            <person name="Oldeschulte D.L."/>
            <person name="Halley Y.A."/>
            <person name="Bhattarai E.K."/>
            <person name="Brashear W.A."/>
            <person name="Hill J."/>
            <person name="Metz R.P."/>
            <person name="Johnson C.D."/>
            <person name="Rollins D."/>
            <person name="Peterson M.J."/>
            <person name="Bickhart D.M."/>
            <person name="Decker J.E."/>
            <person name="Seabury C.M."/>
        </authorList>
    </citation>
    <scope>NUCLEOTIDE SEQUENCE [LARGE SCALE GENOMIC DNA]</scope>
    <source>
        <strain evidence="6 7">Texas</strain>
        <tissue evidence="6">Leg muscle</tissue>
    </source>
</reference>
<evidence type="ECO:0000256" key="3">
    <source>
        <dbReference type="PIRSR" id="PIRSR016521-1"/>
    </source>
</evidence>
<dbReference type="PANTHER" id="PTHR10824:SF17">
    <property type="entry name" value="ACYL-COENZYME A THIOESTERASE 6"/>
    <property type="match status" value="1"/>
</dbReference>
<evidence type="ECO:0000259" key="4">
    <source>
        <dbReference type="Pfam" id="PF04775"/>
    </source>
</evidence>
<dbReference type="STRING" id="9009.A0A226N728"/>
<comment type="caution">
    <text evidence="6">The sequence shown here is derived from an EMBL/GenBank/DDBJ whole genome shotgun (WGS) entry which is preliminary data.</text>
</comment>
<keyword evidence="2" id="KW-0443">Lipid metabolism</keyword>
<keyword evidence="7" id="KW-1185">Reference proteome</keyword>
<dbReference type="InterPro" id="IPR014940">
    <property type="entry name" value="BAAT_C"/>
</dbReference>
<dbReference type="Pfam" id="PF08840">
    <property type="entry name" value="BAAT_C"/>
    <property type="match status" value="1"/>
</dbReference>
<sequence>MSALTVRRAGSRCWQSWLSWPSPAPPHRSPLRVPGACPARGLSSMAAAIRFSPASRSLFDEPLGIAVQGLGPRQEVTLRASLRDEAGELFEARARYRAADDGELDLARCPALPGGSFSGLEPMGLLWALQPRKAFWRLVKKDVQTPFRLQLEVLEGHGDDPGRLLAQAQHERAFLRDGVRRVPVREGRIRATLFLPPGNGPFPGVIDLYGTGGGLPEYRACLLANNGFAVLALAFYSYEDLPKEMKEFNLDYFEEAVNYMLQHNQVKGPGIGLLGFSKGGDICISMASFLKGITATAVINGSVANVGAVLRYKDVTIPPLGANLKRIKVDKSGIGDIIDVLNSPLEGPDRQSFIPLEKAECRFLFIVGQDDHNWKSEFFAVEGSKRLQAHGKEKPEIICYPGAGHYIEPPFFPMCAASMHLLIGMPVMWGGEPKAHCEAQIDAWQQIQAFFHRHLGGKPSRTANKL</sequence>
<dbReference type="PANTHER" id="PTHR10824">
    <property type="entry name" value="ACYL-COENZYME A THIOESTERASE-RELATED"/>
    <property type="match status" value="1"/>
</dbReference>
<feature type="active site" description="Charge relay system" evidence="3">
    <location>
        <position position="371"/>
    </location>
</feature>
<dbReference type="GO" id="GO:0006637">
    <property type="term" value="P:acyl-CoA metabolic process"/>
    <property type="evidence" value="ECO:0007669"/>
    <property type="project" value="InterPro"/>
</dbReference>
<dbReference type="InterPro" id="IPR016662">
    <property type="entry name" value="Acyl-CoA_thioEstase_long-chain"/>
</dbReference>
<dbReference type="FunFam" id="3.40.50.1820:FF:000024">
    <property type="entry name" value="acyl-coenzyme A thioesterase 4"/>
    <property type="match status" value="1"/>
</dbReference>
<dbReference type="GO" id="GO:0047617">
    <property type="term" value="F:fatty acyl-CoA hydrolase activity"/>
    <property type="evidence" value="ECO:0007669"/>
    <property type="project" value="TreeGrafter"/>
</dbReference>
<feature type="domain" description="Acyl-CoA thioester hydrolase/bile acid-CoA amino acid N-acetyltransferase" evidence="4">
    <location>
        <begin position="60"/>
        <end position="186"/>
    </location>
</feature>
<dbReference type="PIRSF" id="PIRSF016521">
    <property type="entry name" value="Acyl-CoA_hydro"/>
    <property type="match status" value="1"/>
</dbReference>
<dbReference type="Pfam" id="PF04775">
    <property type="entry name" value="Bile_Hydr_Trans"/>
    <property type="match status" value="1"/>
</dbReference>
<dbReference type="FunFam" id="2.60.40.2240:FF:000001">
    <property type="entry name" value="acyl-coenzyme A thioesterase 4"/>
    <property type="match status" value="1"/>
</dbReference>
<dbReference type="Gene3D" id="2.60.40.2240">
    <property type="entry name" value="Acyl-CoA thioester hydrolase/BAAT N-terminal domain"/>
    <property type="match status" value="1"/>
</dbReference>
<keyword evidence="2" id="KW-0276">Fatty acid metabolism</keyword>
<dbReference type="InterPro" id="IPR006862">
    <property type="entry name" value="Thio_Ohase/aa_AcTrfase"/>
</dbReference>
<feature type="active site" description="Charge relay system" evidence="3">
    <location>
        <position position="277"/>
    </location>
</feature>
<gene>
    <name evidence="6" type="ORF">ASZ78_001927</name>
</gene>
<dbReference type="Gene3D" id="3.40.50.1820">
    <property type="entry name" value="alpha/beta hydrolase"/>
    <property type="match status" value="1"/>
</dbReference>
<dbReference type="EMBL" id="MCFN01000169">
    <property type="protein sequence ID" value="OXB63351.1"/>
    <property type="molecule type" value="Genomic_DNA"/>
</dbReference>
<name>A0A226N728_CALSU</name>
<evidence type="ECO:0000313" key="7">
    <source>
        <dbReference type="Proteomes" id="UP000198323"/>
    </source>
</evidence>
<evidence type="ECO:0000256" key="2">
    <source>
        <dbReference type="ARBA" id="ARBA00022832"/>
    </source>
</evidence>
<feature type="domain" description="BAAT/Acyl-CoA thioester hydrolase C-terminal" evidence="5">
    <location>
        <begin position="249"/>
        <end position="456"/>
    </location>
</feature>
<dbReference type="InterPro" id="IPR029058">
    <property type="entry name" value="AB_hydrolase_fold"/>
</dbReference>
<dbReference type="Proteomes" id="UP000198323">
    <property type="component" value="Unassembled WGS sequence"/>
</dbReference>
<dbReference type="InterPro" id="IPR042490">
    <property type="entry name" value="Thio_Ohase/BAAT_N"/>
</dbReference>
<dbReference type="GO" id="GO:0006631">
    <property type="term" value="P:fatty acid metabolic process"/>
    <property type="evidence" value="ECO:0007669"/>
    <property type="project" value="UniProtKB-KW"/>
</dbReference>
<evidence type="ECO:0000259" key="5">
    <source>
        <dbReference type="Pfam" id="PF08840"/>
    </source>
</evidence>
<evidence type="ECO:0000256" key="1">
    <source>
        <dbReference type="ARBA" id="ARBA00006538"/>
    </source>
</evidence>
<evidence type="ECO:0008006" key="8">
    <source>
        <dbReference type="Google" id="ProtNLM"/>
    </source>
</evidence>
<dbReference type="AlphaFoldDB" id="A0A226N728"/>